<evidence type="ECO:0000313" key="1">
    <source>
        <dbReference type="EMBL" id="MBP0725374.1"/>
    </source>
</evidence>
<accession>A0A940SJX4</accession>
<reference evidence="1" key="1">
    <citation type="submission" date="2021-04" db="EMBL/GenBank/DDBJ databases">
        <title>Genome seq and assembly of Bacillus sp.</title>
        <authorList>
            <person name="Chhetri G."/>
        </authorList>
    </citation>
    <scope>NUCLEOTIDE SEQUENCE</scope>
    <source>
        <strain evidence="1">RG28</strain>
    </source>
</reference>
<proteinExistence type="predicted"/>
<dbReference type="RefSeq" id="WP_209404868.1">
    <property type="nucleotide sequence ID" value="NZ_JAGIYQ010000005.1"/>
</dbReference>
<sequence>MPCTKNSRGDFFPISDLDTLEKVVENFSVVIRYLENSLVNDIEQLYGSAPKWFQY</sequence>
<keyword evidence="2" id="KW-1185">Reference proteome</keyword>
<organism evidence="1 2">
    <name type="scientific">Gottfriedia endophytica</name>
    <dbReference type="NCBI Taxonomy" id="2820819"/>
    <lineage>
        <taxon>Bacteria</taxon>
        <taxon>Bacillati</taxon>
        <taxon>Bacillota</taxon>
        <taxon>Bacilli</taxon>
        <taxon>Bacillales</taxon>
        <taxon>Bacillaceae</taxon>
        <taxon>Gottfriedia</taxon>
    </lineage>
</organism>
<evidence type="ECO:0000313" key="2">
    <source>
        <dbReference type="Proteomes" id="UP000682134"/>
    </source>
</evidence>
<dbReference type="EMBL" id="JAGIYQ010000005">
    <property type="protein sequence ID" value="MBP0725374.1"/>
    <property type="molecule type" value="Genomic_DNA"/>
</dbReference>
<protein>
    <submittedName>
        <fullName evidence="1">Uncharacterized protein</fullName>
    </submittedName>
</protein>
<dbReference type="AlphaFoldDB" id="A0A940SJX4"/>
<name>A0A940SJX4_9BACI</name>
<comment type="caution">
    <text evidence="1">The sequence shown here is derived from an EMBL/GenBank/DDBJ whole genome shotgun (WGS) entry which is preliminary data.</text>
</comment>
<dbReference type="Proteomes" id="UP000682134">
    <property type="component" value="Unassembled WGS sequence"/>
</dbReference>
<gene>
    <name evidence="1" type="ORF">J5Y03_09260</name>
</gene>